<name>A0A1H3SGN1_9BURK</name>
<dbReference type="AlphaFoldDB" id="A0A1H3SGN1"/>
<gene>
    <name evidence="1" type="ORF">SAMN05421547_1208</name>
</gene>
<dbReference type="EMBL" id="FNPE01000020">
    <property type="protein sequence ID" value="SDZ36745.1"/>
    <property type="molecule type" value="Genomic_DNA"/>
</dbReference>
<reference evidence="1 2" key="1">
    <citation type="submission" date="2016-10" db="EMBL/GenBank/DDBJ databases">
        <authorList>
            <person name="de Groot N.N."/>
        </authorList>
    </citation>
    <scope>NUCLEOTIDE SEQUENCE [LARGE SCALE GENOMIC DNA]</scope>
    <source>
        <strain evidence="1 2">LMG 24775</strain>
    </source>
</reference>
<protein>
    <submittedName>
        <fullName evidence="1">Uncharacterized protein</fullName>
    </submittedName>
</protein>
<dbReference type="RefSeq" id="WP_016445854.1">
    <property type="nucleotide sequence ID" value="NZ_CP141274.1"/>
</dbReference>
<proteinExistence type="predicted"/>
<dbReference type="Proteomes" id="UP000183417">
    <property type="component" value="Unassembled WGS sequence"/>
</dbReference>
<organism evidence="1 2">
    <name type="scientific">Delftia lacustris</name>
    <dbReference type="NCBI Taxonomy" id="558537"/>
    <lineage>
        <taxon>Bacteria</taxon>
        <taxon>Pseudomonadati</taxon>
        <taxon>Pseudomonadota</taxon>
        <taxon>Betaproteobacteria</taxon>
        <taxon>Burkholderiales</taxon>
        <taxon>Comamonadaceae</taxon>
        <taxon>Delftia</taxon>
    </lineage>
</organism>
<dbReference type="GeneID" id="94692530"/>
<evidence type="ECO:0000313" key="1">
    <source>
        <dbReference type="EMBL" id="SDZ36745.1"/>
    </source>
</evidence>
<evidence type="ECO:0000313" key="2">
    <source>
        <dbReference type="Proteomes" id="UP000183417"/>
    </source>
</evidence>
<accession>A0A1H3SGN1</accession>
<sequence>MAKRDTALSRALGIGLAWNVIIHWLRQDVLDYIHHCGGGLHEAYRIYGSSRVSRALCMLASRGDLRAAASCDENAAVYRELVHLEVRSTFSFPSGNGLGDVAPGLLEPALRARLAETRERAALRQAAEAEILAHLLDQAG</sequence>